<comment type="caution">
    <text evidence="1">The sequence shown here is derived from an EMBL/GenBank/DDBJ whole genome shotgun (WGS) entry which is preliminary data.</text>
</comment>
<organism evidence="1 2">
    <name type="scientific">Rhodoplanes tepidamans</name>
    <name type="common">Rhodoplanes cryptolactis</name>
    <dbReference type="NCBI Taxonomy" id="200616"/>
    <lineage>
        <taxon>Bacteria</taxon>
        <taxon>Pseudomonadati</taxon>
        <taxon>Pseudomonadota</taxon>
        <taxon>Alphaproteobacteria</taxon>
        <taxon>Hyphomicrobiales</taxon>
        <taxon>Nitrobacteraceae</taxon>
        <taxon>Rhodoplanes</taxon>
    </lineage>
</organism>
<evidence type="ECO:0000313" key="2">
    <source>
        <dbReference type="Proteomes" id="UP001165652"/>
    </source>
</evidence>
<dbReference type="RefSeq" id="WP_272775595.1">
    <property type="nucleotide sequence ID" value="NZ_JAQQLI010000003.1"/>
</dbReference>
<gene>
    <name evidence="1" type="ORF">PQJ73_03555</name>
</gene>
<name>A0ABT5J539_RHOTP</name>
<keyword evidence="2" id="KW-1185">Reference proteome</keyword>
<reference evidence="1" key="2">
    <citation type="submission" date="2023-02" db="EMBL/GenBank/DDBJ databases">
        <authorList>
            <person name="Rayyan A."/>
            <person name="Meyer T."/>
            <person name="Kyndt J.A."/>
        </authorList>
    </citation>
    <scope>NUCLEOTIDE SEQUENCE</scope>
    <source>
        <strain evidence="1">DSM 9987</strain>
    </source>
</reference>
<evidence type="ECO:0000313" key="1">
    <source>
        <dbReference type="EMBL" id="MDC7784749.1"/>
    </source>
</evidence>
<accession>A0ABT5J539</accession>
<dbReference type="EMBL" id="JAQQLI010000003">
    <property type="protein sequence ID" value="MDC7784749.1"/>
    <property type="molecule type" value="Genomic_DNA"/>
</dbReference>
<reference evidence="1" key="1">
    <citation type="journal article" date="2023" name="Microbiol Resour">
        <title>Genome Sequences of Rhodoplanes serenus and Two Thermotolerant Strains, Rhodoplanes tepidamans and 'Rhodoplanes cryptolactis,' Further Refine the Genus.</title>
        <authorList>
            <person name="Rayyan A.A."/>
            <person name="Kyndt J.A."/>
        </authorList>
    </citation>
    <scope>NUCLEOTIDE SEQUENCE</scope>
    <source>
        <strain evidence="1">DSM 9987</strain>
    </source>
</reference>
<dbReference type="Proteomes" id="UP001165652">
    <property type="component" value="Unassembled WGS sequence"/>
</dbReference>
<proteinExistence type="predicted"/>
<protein>
    <submittedName>
        <fullName evidence="1">Uncharacterized protein</fullName>
    </submittedName>
</protein>
<sequence>MIKTFGLIEEAHAIALEDQLRRQGIEADRFPLNNEEGERIAWRVVWTPLPRPQPHGGRNGPVA</sequence>